<evidence type="ECO:0000256" key="2">
    <source>
        <dbReference type="SAM" id="Phobius"/>
    </source>
</evidence>
<dbReference type="OrthoDB" id="10297827at2759"/>
<evidence type="ECO:0000313" key="3">
    <source>
        <dbReference type="EMBL" id="KAF0519718.1"/>
    </source>
</evidence>
<organism evidence="3 4">
    <name type="scientific">Gigaspora margarita</name>
    <dbReference type="NCBI Taxonomy" id="4874"/>
    <lineage>
        <taxon>Eukaryota</taxon>
        <taxon>Fungi</taxon>
        <taxon>Fungi incertae sedis</taxon>
        <taxon>Mucoromycota</taxon>
        <taxon>Glomeromycotina</taxon>
        <taxon>Glomeromycetes</taxon>
        <taxon>Diversisporales</taxon>
        <taxon>Gigasporaceae</taxon>
        <taxon>Gigaspora</taxon>
    </lineage>
</organism>
<dbReference type="AlphaFoldDB" id="A0A8H4EMP7"/>
<feature type="coiled-coil region" evidence="1">
    <location>
        <begin position="74"/>
        <end position="132"/>
    </location>
</feature>
<reference evidence="3 4" key="1">
    <citation type="journal article" date="2019" name="Environ. Microbiol.">
        <title>At the nexus of three kingdoms: the genome of the mycorrhizal fungus Gigaspora margarita provides insights into plant, endobacterial and fungal interactions.</title>
        <authorList>
            <person name="Venice F."/>
            <person name="Ghignone S."/>
            <person name="Salvioli di Fossalunga A."/>
            <person name="Amselem J."/>
            <person name="Novero M."/>
            <person name="Xianan X."/>
            <person name="Sedzielewska Toro K."/>
            <person name="Morin E."/>
            <person name="Lipzen A."/>
            <person name="Grigoriev I.V."/>
            <person name="Henrissat B."/>
            <person name="Martin F.M."/>
            <person name="Bonfante P."/>
        </authorList>
    </citation>
    <scope>NUCLEOTIDE SEQUENCE [LARGE SCALE GENOMIC DNA]</scope>
    <source>
        <strain evidence="3 4">BEG34</strain>
    </source>
</reference>
<keyword evidence="2" id="KW-0472">Membrane</keyword>
<protein>
    <submittedName>
        <fullName evidence="3">Uncharacterized protein</fullName>
    </submittedName>
</protein>
<feature type="transmembrane region" description="Helical" evidence="2">
    <location>
        <begin position="40"/>
        <end position="56"/>
    </location>
</feature>
<keyword evidence="2" id="KW-0812">Transmembrane</keyword>
<dbReference type="EMBL" id="WTPW01000358">
    <property type="protein sequence ID" value="KAF0519718.1"/>
    <property type="molecule type" value="Genomic_DNA"/>
</dbReference>
<gene>
    <name evidence="3" type="ORF">F8M41_016472</name>
</gene>
<accession>A0A8H4EMP7</accession>
<evidence type="ECO:0000256" key="1">
    <source>
        <dbReference type="SAM" id="Coils"/>
    </source>
</evidence>
<feature type="transmembrane region" description="Helical" evidence="2">
    <location>
        <begin position="6"/>
        <end position="28"/>
    </location>
</feature>
<keyword evidence="1" id="KW-0175">Coiled coil</keyword>
<sequence length="158" mass="18725">MWTQIVWYTFGAFWCAMCIYGICSAFTYDWPIEKKIGESLIIFSFLIFGLILVFAPCSEEYYCCKFFSSIRSFWQQTQKESLDKNKEVQKLENELIEGEEFKKFQNKSVEYQQSSKNKMKELERKVVNLFKDLEQKYMIVPLEDIKIDDIGEGTSNIS</sequence>
<comment type="caution">
    <text evidence="3">The sequence shown here is derived from an EMBL/GenBank/DDBJ whole genome shotgun (WGS) entry which is preliminary data.</text>
</comment>
<dbReference type="Proteomes" id="UP000439903">
    <property type="component" value="Unassembled WGS sequence"/>
</dbReference>
<name>A0A8H4EMP7_GIGMA</name>
<proteinExistence type="predicted"/>
<evidence type="ECO:0000313" key="4">
    <source>
        <dbReference type="Proteomes" id="UP000439903"/>
    </source>
</evidence>
<keyword evidence="2" id="KW-1133">Transmembrane helix</keyword>
<keyword evidence="4" id="KW-1185">Reference proteome</keyword>